<dbReference type="GO" id="GO:0016747">
    <property type="term" value="F:acyltransferase activity, transferring groups other than amino-acyl groups"/>
    <property type="evidence" value="ECO:0007669"/>
    <property type="project" value="InterPro"/>
</dbReference>
<evidence type="ECO:0000313" key="2">
    <source>
        <dbReference type="EMBL" id="ELZ11009.1"/>
    </source>
</evidence>
<evidence type="ECO:0000313" key="3">
    <source>
        <dbReference type="Proteomes" id="UP000011560"/>
    </source>
</evidence>
<dbReference type="SUPFAM" id="SSF55729">
    <property type="entry name" value="Acyl-CoA N-acyltransferases (Nat)"/>
    <property type="match status" value="1"/>
</dbReference>
<dbReference type="CDD" id="cd04301">
    <property type="entry name" value="NAT_SF"/>
    <property type="match status" value="1"/>
</dbReference>
<protein>
    <submittedName>
        <fullName evidence="2">N-acetyltransferase GCN5</fullName>
    </submittedName>
</protein>
<dbReference type="PROSITE" id="PS51186">
    <property type="entry name" value="GNAT"/>
    <property type="match status" value="1"/>
</dbReference>
<feature type="domain" description="N-acetyltransferase" evidence="1">
    <location>
        <begin position="11"/>
        <end position="150"/>
    </location>
</feature>
<dbReference type="InterPro" id="IPR016181">
    <property type="entry name" value="Acyl_CoA_acyltransferase"/>
</dbReference>
<dbReference type="InterPro" id="IPR000182">
    <property type="entry name" value="GNAT_dom"/>
</dbReference>
<dbReference type="RefSeq" id="WP_007701354.1">
    <property type="nucleotide sequence ID" value="NZ_AOIQ01000014.1"/>
</dbReference>
<comment type="caution">
    <text evidence="2">The sequence shown here is derived from an EMBL/GenBank/DDBJ whole genome shotgun (WGS) entry which is preliminary data.</text>
</comment>
<sequence>MICVAEPSVPATIRPATPDDSLSVRRILDAAMLEFAPLEPTIAADDALVATDGAGTVRGAIVLKPEPAATGREPDSMPASPRERGAHIDAIAVRNSHRGRGIGAALVDAAIEREGRLTAHFHGSVRPFYEALGFEIVRMEDDRYSGICRQ</sequence>
<keyword evidence="3" id="KW-1185">Reference proteome</keyword>
<organism evidence="2 3">
    <name type="scientific">Halovivax asiaticus JCM 14624</name>
    <dbReference type="NCBI Taxonomy" id="1227490"/>
    <lineage>
        <taxon>Archaea</taxon>
        <taxon>Methanobacteriati</taxon>
        <taxon>Methanobacteriota</taxon>
        <taxon>Stenosarchaea group</taxon>
        <taxon>Halobacteria</taxon>
        <taxon>Halobacteriales</taxon>
        <taxon>Natrialbaceae</taxon>
        <taxon>Halovivax</taxon>
    </lineage>
</organism>
<dbReference type="AlphaFoldDB" id="M0BN45"/>
<dbReference type="Gene3D" id="3.40.630.30">
    <property type="match status" value="1"/>
</dbReference>
<accession>M0BN45</accession>
<gene>
    <name evidence="2" type="ORF">C479_09368</name>
</gene>
<evidence type="ECO:0000259" key="1">
    <source>
        <dbReference type="PROSITE" id="PS51186"/>
    </source>
</evidence>
<dbReference type="EMBL" id="AOIQ01000014">
    <property type="protein sequence ID" value="ELZ11009.1"/>
    <property type="molecule type" value="Genomic_DNA"/>
</dbReference>
<reference evidence="2 3" key="1">
    <citation type="journal article" date="2014" name="PLoS Genet.">
        <title>Phylogenetically driven sequencing of extremely halophilic archaea reveals strategies for static and dynamic osmo-response.</title>
        <authorList>
            <person name="Becker E.A."/>
            <person name="Seitzer P.M."/>
            <person name="Tritt A."/>
            <person name="Larsen D."/>
            <person name="Krusor M."/>
            <person name="Yao A.I."/>
            <person name="Wu D."/>
            <person name="Madern D."/>
            <person name="Eisen J.A."/>
            <person name="Darling A.E."/>
            <person name="Facciotti M.T."/>
        </authorList>
    </citation>
    <scope>NUCLEOTIDE SEQUENCE [LARGE SCALE GENOMIC DNA]</scope>
    <source>
        <strain evidence="2 3">JCM 14624</strain>
    </source>
</reference>
<proteinExistence type="predicted"/>
<dbReference type="STRING" id="1227490.C479_09368"/>
<keyword evidence="2" id="KW-0808">Transferase</keyword>
<dbReference type="OrthoDB" id="194677at2157"/>
<name>M0BN45_9EURY</name>
<dbReference type="Pfam" id="PF13508">
    <property type="entry name" value="Acetyltransf_7"/>
    <property type="match status" value="1"/>
</dbReference>
<dbReference type="Proteomes" id="UP000011560">
    <property type="component" value="Unassembled WGS sequence"/>
</dbReference>